<dbReference type="EMBL" id="CP104562">
    <property type="protein sequence ID" value="UXH80745.1"/>
    <property type="molecule type" value="Genomic_DNA"/>
</dbReference>
<name>A0ABY6B8F4_9BURK</name>
<proteinExistence type="predicted"/>
<dbReference type="Proteomes" id="UP001064933">
    <property type="component" value="Chromosome"/>
</dbReference>
<dbReference type="RefSeq" id="WP_261760562.1">
    <property type="nucleotide sequence ID" value="NZ_CP104562.2"/>
</dbReference>
<organism evidence="1 2">
    <name type="scientific">Roseateles amylovorans</name>
    <dbReference type="NCBI Taxonomy" id="2978473"/>
    <lineage>
        <taxon>Bacteria</taxon>
        <taxon>Pseudomonadati</taxon>
        <taxon>Pseudomonadota</taxon>
        <taxon>Betaproteobacteria</taxon>
        <taxon>Burkholderiales</taxon>
        <taxon>Sphaerotilaceae</taxon>
        <taxon>Roseateles</taxon>
    </lineage>
</organism>
<reference evidence="1" key="1">
    <citation type="submission" date="2022-10" db="EMBL/GenBank/DDBJ databases">
        <title>Characterization and whole genome sequencing of a new Roseateles species, isolated from fresh water.</title>
        <authorList>
            <person name="Guliayeva D.Y."/>
            <person name="Akhremchuk A.E."/>
            <person name="Sikolenko M.A."/>
            <person name="Valentovich L.N."/>
            <person name="Sidarenka A.V."/>
        </authorList>
    </citation>
    <scope>NUCLEOTIDE SEQUENCE</scope>
    <source>
        <strain evidence="1">BIM B-1768</strain>
    </source>
</reference>
<keyword evidence="2" id="KW-1185">Reference proteome</keyword>
<evidence type="ECO:0000313" key="2">
    <source>
        <dbReference type="Proteomes" id="UP001064933"/>
    </source>
</evidence>
<evidence type="ECO:0000313" key="1">
    <source>
        <dbReference type="EMBL" id="UXH80745.1"/>
    </source>
</evidence>
<protein>
    <submittedName>
        <fullName evidence="1">Nuclear transport factor 2 family protein</fullName>
    </submittedName>
</protein>
<sequence>MKAIVLAILLAIGGWWYFIGGRTLTPEQVTAFYRDYEAATLNREPDKLCAMLADDFSSEAAVRVAGQPRPRVDILNKEETCESLRHTYAAWEEIGQKMGGMLQLDSNYTLRNIQIAKNRKQATVEVQSSLDIGGSIMSMRSRTQDTLVRRNGKVLLLRSEGTGQVNMGGA</sequence>
<gene>
    <name evidence="1" type="ORF">N4261_13070</name>
</gene>
<accession>A0ABY6B8F4</accession>